<sequence length="134" mass="15740">MCFFVGYLDSSNPKIYFYTYCYITYILMLSFSSDLNRSFETLDGVTHTENAVKFDITAYSGFIEVIAGIDVTDNLCKKEYYRIRNRVEAFIHDAKRYQIWKPALLDAYPDVDLLAEITALTRALRQYEQQRLTH</sequence>
<evidence type="ECO:0000313" key="2">
    <source>
        <dbReference type="EMBL" id="CAJ52630.1"/>
    </source>
</evidence>
<dbReference type="Proteomes" id="UP000001975">
    <property type="component" value="Chromosome"/>
</dbReference>
<keyword evidence="1" id="KW-1133">Transmembrane helix</keyword>
<evidence type="ECO:0000256" key="1">
    <source>
        <dbReference type="SAM" id="Phobius"/>
    </source>
</evidence>
<dbReference type="EMBL" id="AM180088">
    <property type="protein sequence ID" value="CAJ52630.1"/>
    <property type="molecule type" value="Genomic_DNA"/>
</dbReference>
<keyword evidence="3" id="KW-1185">Reference proteome</keyword>
<keyword evidence="1" id="KW-0812">Transmembrane</keyword>
<keyword evidence="1" id="KW-0472">Membrane</keyword>
<gene>
    <name evidence="2" type="ordered locus">HQ_2518A</name>
</gene>
<dbReference type="eggNOG" id="arCOG12164">
    <property type="taxonomic scope" value="Archaea"/>
</dbReference>
<feature type="transmembrane region" description="Helical" evidence="1">
    <location>
        <begin position="15"/>
        <end position="32"/>
    </location>
</feature>
<accession>Q18HB3</accession>
<name>Q18HB3_HALWD</name>
<protein>
    <submittedName>
        <fullName evidence="2">Uncharacterized protein</fullName>
    </submittedName>
</protein>
<dbReference type="KEGG" id="hwa:HQ_2518A"/>
<dbReference type="HOGENOM" id="CLU_156331_0_0_2"/>
<reference evidence="2 3" key="1">
    <citation type="journal article" date="2006" name="BMC Genomics">
        <title>The genome of the square archaeon Haloquadratum walsbyi: life at the limits of water activity.</title>
        <authorList>
            <person name="Bolhuis H.H."/>
            <person name="Palm P.P."/>
            <person name="Wende A.W."/>
            <person name="Falb M.M."/>
            <person name="Rampp M.M."/>
            <person name="Rodriguez-Valera F.F."/>
            <person name="Pfeiffer F.F."/>
            <person name="Oesterhelt D.D."/>
        </authorList>
    </citation>
    <scope>NUCLEOTIDE SEQUENCE [LARGE SCALE GENOMIC DNA]</scope>
    <source>
        <strain evidence="3">DSM 16790 / HBSQ001</strain>
    </source>
</reference>
<evidence type="ECO:0000313" key="3">
    <source>
        <dbReference type="Proteomes" id="UP000001975"/>
    </source>
</evidence>
<proteinExistence type="predicted"/>
<dbReference type="AlphaFoldDB" id="Q18HB3"/>
<organism evidence="2 3">
    <name type="scientific">Haloquadratum walsbyi (strain DSM 16790 / HBSQ001)</name>
    <dbReference type="NCBI Taxonomy" id="362976"/>
    <lineage>
        <taxon>Archaea</taxon>
        <taxon>Methanobacteriati</taxon>
        <taxon>Methanobacteriota</taxon>
        <taxon>Stenosarchaea group</taxon>
        <taxon>Halobacteria</taxon>
        <taxon>Halobacteriales</taxon>
        <taxon>Haloferacaceae</taxon>
        <taxon>Haloquadratum</taxon>
    </lineage>
</organism>